<evidence type="ECO:0000313" key="7">
    <source>
        <dbReference type="Proteomes" id="UP000325313"/>
    </source>
</evidence>
<feature type="compositionally biased region" description="Basic and acidic residues" evidence="1">
    <location>
        <begin position="92"/>
        <end position="103"/>
    </location>
</feature>
<proteinExistence type="predicted"/>
<accession>A0A5B0PTP8</accession>
<evidence type="ECO:0000256" key="1">
    <source>
        <dbReference type="SAM" id="MobiDB-lite"/>
    </source>
</evidence>
<evidence type="ECO:0000313" key="2">
    <source>
        <dbReference type="EMBL" id="KAA1068655.1"/>
    </source>
</evidence>
<comment type="caution">
    <text evidence="5">The sequence shown here is derived from an EMBL/GenBank/DDBJ whole genome shotgun (WGS) entry which is preliminary data.</text>
</comment>
<dbReference type="EMBL" id="VDEP01000505">
    <property type="protein sequence ID" value="KAA1068655.1"/>
    <property type="molecule type" value="Genomic_DNA"/>
</dbReference>
<evidence type="ECO:0000313" key="4">
    <source>
        <dbReference type="EMBL" id="KAA1075563.1"/>
    </source>
</evidence>
<sequence>MQFWFFKYSPLIFHIIEKCSLALPPSTIGKKDLSFNLNELPQEGTADALIPSTFSIPSFSASGEDLNVKKECIEPSYKPYHSPTLHNPNNSIKREQGLLDSEKRNKKSRYGAEKKLAFPKEEDMIPNDESSSKSCARPNQAQVQNIKIEPQDPSSDISNLQENINNEPERNQKKDQILNVSDWNYVKIDPQHEILNVDGGLEPVVNLFEFLRKMKDEEDSGKVFCISRDKDVIFFLRYVSTPKKDRFAYPDFISESKRSSEILRILFEISERKLSLENYFCFFTDIRDKMILRFEPSLQSETRKVKAYKLNQVQSRIKYLKDITKISIILIILYLSLFGEHEADELKKQDLMNLVDFFEDFWKKCSVVEHHETNYEESVENLFHDLVNLKENESFHSSLRNSYFKYFTMPWKMVKYWIEKTGRGQIKNVVESGKYYKIIKSIINQIVFHSNYNNILNRINSGKFSSKGVALDELEPSFH</sequence>
<dbReference type="Proteomes" id="UP000324748">
    <property type="component" value="Unassembled WGS sequence"/>
</dbReference>
<dbReference type="Proteomes" id="UP000325313">
    <property type="component" value="Unassembled WGS sequence"/>
</dbReference>
<evidence type="ECO:0000313" key="5">
    <source>
        <dbReference type="EMBL" id="KAA1104276.1"/>
    </source>
</evidence>
<dbReference type="EMBL" id="VSWC01000183">
    <property type="protein sequence ID" value="KAA1069267.1"/>
    <property type="molecule type" value="Genomic_DNA"/>
</dbReference>
<organism evidence="5 6">
    <name type="scientific">Puccinia graminis f. sp. tritici</name>
    <dbReference type="NCBI Taxonomy" id="56615"/>
    <lineage>
        <taxon>Eukaryota</taxon>
        <taxon>Fungi</taxon>
        <taxon>Dikarya</taxon>
        <taxon>Basidiomycota</taxon>
        <taxon>Pucciniomycotina</taxon>
        <taxon>Pucciniomycetes</taxon>
        <taxon>Pucciniales</taxon>
        <taxon>Pucciniaceae</taxon>
        <taxon>Puccinia</taxon>
    </lineage>
</organism>
<feature type="region of interest" description="Disordered" evidence="1">
    <location>
        <begin position="79"/>
        <end position="161"/>
    </location>
</feature>
<feature type="compositionally biased region" description="Basic and acidic residues" evidence="1">
    <location>
        <begin position="110"/>
        <end position="123"/>
    </location>
</feature>
<dbReference type="EMBL" id="VSWC01000041">
    <property type="protein sequence ID" value="KAA1104276.1"/>
    <property type="molecule type" value="Genomic_DNA"/>
</dbReference>
<name>A0A5B0PTP8_PUCGR</name>
<evidence type="ECO:0000313" key="3">
    <source>
        <dbReference type="EMBL" id="KAA1069267.1"/>
    </source>
</evidence>
<protein>
    <submittedName>
        <fullName evidence="5">Uncharacterized protein</fullName>
    </submittedName>
</protein>
<dbReference type="AlphaFoldDB" id="A0A5B0PTP8"/>
<evidence type="ECO:0000313" key="6">
    <source>
        <dbReference type="Proteomes" id="UP000324748"/>
    </source>
</evidence>
<reference evidence="6 7" key="1">
    <citation type="submission" date="2019-05" db="EMBL/GenBank/DDBJ databases">
        <title>Emergence of the Ug99 lineage of the wheat stem rust pathogen through somatic hybridization.</title>
        <authorList>
            <person name="Li F."/>
            <person name="Upadhyaya N.M."/>
            <person name="Sperschneider J."/>
            <person name="Matny O."/>
            <person name="Nguyen-Phuc H."/>
            <person name="Mago R."/>
            <person name="Raley C."/>
            <person name="Miller M.E."/>
            <person name="Silverstein K.A.T."/>
            <person name="Henningsen E."/>
            <person name="Hirsch C.D."/>
            <person name="Visser B."/>
            <person name="Pretorius Z.A."/>
            <person name="Steffenson B.J."/>
            <person name="Schwessinger B."/>
            <person name="Dodds P.N."/>
            <person name="Figueroa M."/>
        </authorList>
    </citation>
    <scope>NUCLEOTIDE SEQUENCE [LARGE SCALE GENOMIC DNA]</scope>
    <source>
        <strain evidence="5">21-0</strain>
        <strain evidence="2 7">Ug99</strain>
    </source>
</reference>
<keyword evidence="6" id="KW-1185">Reference proteome</keyword>
<feature type="compositionally biased region" description="Polar residues" evidence="1">
    <location>
        <begin position="152"/>
        <end position="161"/>
    </location>
</feature>
<dbReference type="EMBL" id="VDEP01000472">
    <property type="protein sequence ID" value="KAA1075563.1"/>
    <property type="molecule type" value="Genomic_DNA"/>
</dbReference>
<feature type="compositionally biased region" description="Polar residues" evidence="1">
    <location>
        <begin position="128"/>
        <end position="145"/>
    </location>
</feature>
<gene>
    <name evidence="5" type="ORF">PGT21_017907</name>
    <name evidence="3" type="ORF">PGT21_019238</name>
    <name evidence="4" type="ORF">PGTUg99_025266</name>
    <name evidence="2" type="ORF">PGTUg99_034855</name>
</gene>